<accession>A0ABY7QVX9</accession>
<dbReference type="SUPFAM" id="SSF51064">
    <property type="entry name" value="Head domain of nucleotide exchange factor GrpE"/>
    <property type="match status" value="1"/>
</dbReference>
<dbReference type="InterPro" id="IPR000740">
    <property type="entry name" value="GrpE"/>
</dbReference>
<keyword evidence="3" id="KW-0963">Cytoplasm</keyword>
<dbReference type="Gene3D" id="2.30.22.10">
    <property type="entry name" value="Head domain of nucleotide exchange factor GrpE"/>
    <property type="match status" value="1"/>
</dbReference>
<keyword evidence="3 4" id="KW-0346">Stress response</keyword>
<name>A0ABY7QVX9_9FIRM</name>
<dbReference type="SUPFAM" id="SSF58014">
    <property type="entry name" value="Coiled-coil domain of nucleotide exchange factor GrpE"/>
    <property type="match status" value="1"/>
</dbReference>
<protein>
    <recommendedName>
        <fullName evidence="3 4">Protein GrpE</fullName>
    </recommendedName>
    <alternativeName>
        <fullName evidence="3">HSP-70 cofactor</fullName>
    </alternativeName>
</protein>
<organism evidence="7 8">
    <name type="scientific">Peptoniphilus equinus</name>
    <dbReference type="NCBI Taxonomy" id="3016343"/>
    <lineage>
        <taxon>Bacteria</taxon>
        <taxon>Bacillati</taxon>
        <taxon>Bacillota</taxon>
        <taxon>Tissierellia</taxon>
        <taxon>Tissierellales</taxon>
        <taxon>Peptoniphilaceae</taxon>
        <taxon>Peptoniphilus</taxon>
    </lineage>
</organism>
<gene>
    <name evidence="3 7" type="primary">grpE</name>
    <name evidence="7" type="ORF">O6R05_02135</name>
</gene>
<dbReference type="NCBIfam" id="NF010738">
    <property type="entry name" value="PRK14140.1"/>
    <property type="match status" value="1"/>
</dbReference>
<evidence type="ECO:0000313" key="8">
    <source>
        <dbReference type="Proteomes" id="UP001210339"/>
    </source>
</evidence>
<feature type="region of interest" description="Disordered" evidence="6">
    <location>
        <begin position="1"/>
        <end position="59"/>
    </location>
</feature>
<dbReference type="PRINTS" id="PR00773">
    <property type="entry name" value="GRPEPROTEIN"/>
</dbReference>
<comment type="function">
    <text evidence="3 4">Participates actively in the response to hyperosmotic and heat shock by preventing the aggregation of stress-denatured proteins, in association with DnaK and GrpE. It is the nucleotide exchange factor for DnaK and may function as a thermosensor. Unfolded proteins bind initially to DnaJ; upon interaction with the DnaJ-bound protein, DnaK hydrolyzes its bound ATP, resulting in the formation of a stable complex. GrpE releases ADP from DnaK; ATP binding to DnaK triggers the release of the substrate protein, thus completing the reaction cycle. Several rounds of ATP-dependent interactions between DnaJ, DnaK and GrpE are required for fully efficient folding.</text>
</comment>
<comment type="subunit">
    <text evidence="3">Homodimer.</text>
</comment>
<keyword evidence="2 3" id="KW-0143">Chaperone</keyword>
<dbReference type="PANTHER" id="PTHR21237:SF23">
    <property type="entry name" value="GRPE PROTEIN HOMOLOG, MITOCHONDRIAL"/>
    <property type="match status" value="1"/>
</dbReference>
<evidence type="ECO:0000256" key="1">
    <source>
        <dbReference type="ARBA" id="ARBA00009054"/>
    </source>
</evidence>
<dbReference type="EMBL" id="CP115667">
    <property type="protein sequence ID" value="WBW50363.1"/>
    <property type="molecule type" value="Genomic_DNA"/>
</dbReference>
<dbReference type="CDD" id="cd00446">
    <property type="entry name" value="GrpE"/>
    <property type="match status" value="1"/>
</dbReference>
<comment type="subcellular location">
    <subcellularLocation>
        <location evidence="3">Cytoplasm</location>
    </subcellularLocation>
</comment>
<evidence type="ECO:0000256" key="2">
    <source>
        <dbReference type="ARBA" id="ARBA00023186"/>
    </source>
</evidence>
<dbReference type="PROSITE" id="PS01071">
    <property type="entry name" value="GRPE"/>
    <property type="match status" value="1"/>
</dbReference>
<proteinExistence type="inferred from homology"/>
<keyword evidence="8" id="KW-1185">Reference proteome</keyword>
<dbReference type="Proteomes" id="UP001210339">
    <property type="component" value="Chromosome"/>
</dbReference>
<evidence type="ECO:0000256" key="6">
    <source>
        <dbReference type="SAM" id="MobiDB-lite"/>
    </source>
</evidence>
<evidence type="ECO:0000256" key="5">
    <source>
        <dbReference type="RuleBase" id="RU004478"/>
    </source>
</evidence>
<comment type="similarity">
    <text evidence="1 3 5">Belongs to the GrpE family.</text>
</comment>
<evidence type="ECO:0000256" key="3">
    <source>
        <dbReference type="HAMAP-Rule" id="MF_01151"/>
    </source>
</evidence>
<evidence type="ECO:0000256" key="4">
    <source>
        <dbReference type="RuleBase" id="RU000639"/>
    </source>
</evidence>
<evidence type="ECO:0000313" key="7">
    <source>
        <dbReference type="EMBL" id="WBW50363.1"/>
    </source>
</evidence>
<feature type="compositionally biased region" description="Basic and acidic residues" evidence="6">
    <location>
        <begin position="1"/>
        <end position="11"/>
    </location>
</feature>
<dbReference type="Pfam" id="PF01025">
    <property type="entry name" value="GrpE"/>
    <property type="match status" value="1"/>
</dbReference>
<reference evidence="7 8" key="1">
    <citation type="submission" date="2023-01" db="EMBL/GenBank/DDBJ databases">
        <authorList>
            <person name="Lee S.H."/>
            <person name="Jung H.S."/>
            <person name="Yun J.U."/>
        </authorList>
    </citation>
    <scope>NUCLEOTIDE SEQUENCE [LARGE SCALE GENOMIC DNA]</scope>
    <source>
        <strain evidence="7 8">CBA3646</strain>
    </source>
</reference>
<sequence>MQKDKHDRQDEAETTDMTEDTEVHTGDDTSVTEDVADAQTDTTEAADPEGDAGVSREDELKDQLMRLQADFTNYRRRAENEKREYASLGSEKVLLELLNIVDNFERALAGASGDEKFREGVELIYAQLLELLKRYNVEAIDGVDVPFDHNIHHAVLVEAREGVKEDTVLDILQKGYKINDKILRPAMVKVSQ</sequence>
<dbReference type="PANTHER" id="PTHR21237">
    <property type="entry name" value="GRPE PROTEIN"/>
    <property type="match status" value="1"/>
</dbReference>
<dbReference type="HAMAP" id="MF_01151">
    <property type="entry name" value="GrpE"/>
    <property type="match status" value="1"/>
</dbReference>
<dbReference type="Gene3D" id="3.90.20.20">
    <property type="match status" value="1"/>
</dbReference>
<dbReference type="InterPro" id="IPR013805">
    <property type="entry name" value="GrpE_CC"/>
</dbReference>
<dbReference type="RefSeq" id="WP_271191894.1">
    <property type="nucleotide sequence ID" value="NZ_CP115667.1"/>
</dbReference>
<dbReference type="InterPro" id="IPR009012">
    <property type="entry name" value="GrpE_head"/>
</dbReference>